<dbReference type="Pfam" id="PF00440">
    <property type="entry name" value="TetR_N"/>
    <property type="match status" value="1"/>
</dbReference>
<evidence type="ECO:0000256" key="4">
    <source>
        <dbReference type="PROSITE-ProRule" id="PRU00335"/>
    </source>
</evidence>
<dbReference type="PRINTS" id="PR00455">
    <property type="entry name" value="HTHTETR"/>
</dbReference>
<dbReference type="STRING" id="58117.SAMN05421833_11462"/>
<evidence type="ECO:0000259" key="5">
    <source>
        <dbReference type="PROSITE" id="PS50977"/>
    </source>
</evidence>
<dbReference type="InterPro" id="IPR001647">
    <property type="entry name" value="HTH_TetR"/>
</dbReference>
<evidence type="ECO:0000256" key="2">
    <source>
        <dbReference type="ARBA" id="ARBA00023125"/>
    </source>
</evidence>
<keyword evidence="2 4" id="KW-0238">DNA-binding</keyword>
<dbReference type="SUPFAM" id="SSF46689">
    <property type="entry name" value="Homeodomain-like"/>
    <property type="match status" value="1"/>
</dbReference>
<dbReference type="GO" id="GO:0000976">
    <property type="term" value="F:transcription cis-regulatory region binding"/>
    <property type="evidence" value="ECO:0007669"/>
    <property type="project" value="TreeGrafter"/>
</dbReference>
<evidence type="ECO:0000256" key="1">
    <source>
        <dbReference type="ARBA" id="ARBA00023015"/>
    </source>
</evidence>
<dbReference type="InterPro" id="IPR009057">
    <property type="entry name" value="Homeodomain-like_sf"/>
</dbReference>
<sequence length="204" mass="22227">MNRYHSPRRADAAADTRRAIIGAARELFTAHGYTAVTVSQIAKAAQVAVQTVYSSAGGKAAILAEILAPAVHDRRVTETLKAAVAATDPREIVDITAAGTRATHERHWDVLFRLLHGGLGEASGVEVTEEANGEYLNALAVVADRLVTLDALRPELDRASALDVLWFYLGQRSWFLLVGERGWDFERAERWLAASAKEALLKEP</sequence>
<evidence type="ECO:0000313" key="6">
    <source>
        <dbReference type="EMBL" id="SIR73617.1"/>
    </source>
</evidence>
<gene>
    <name evidence="6" type="ORF">SAMN05421833_11462</name>
</gene>
<dbReference type="GO" id="GO:0003700">
    <property type="term" value="F:DNA-binding transcription factor activity"/>
    <property type="evidence" value="ECO:0007669"/>
    <property type="project" value="TreeGrafter"/>
</dbReference>
<dbReference type="AlphaFoldDB" id="A0A1N7DCY7"/>
<feature type="domain" description="HTH tetR-type" evidence="5">
    <location>
        <begin position="14"/>
        <end position="74"/>
    </location>
</feature>
<feature type="DNA-binding region" description="H-T-H motif" evidence="4">
    <location>
        <begin position="37"/>
        <end position="56"/>
    </location>
</feature>
<dbReference type="Proteomes" id="UP000186096">
    <property type="component" value="Unassembled WGS sequence"/>
</dbReference>
<dbReference type="OrthoDB" id="3627020at2"/>
<proteinExistence type="predicted"/>
<dbReference type="EMBL" id="FTNI01000014">
    <property type="protein sequence ID" value="SIR73617.1"/>
    <property type="molecule type" value="Genomic_DNA"/>
</dbReference>
<keyword evidence="7" id="KW-1185">Reference proteome</keyword>
<dbReference type="RefSeq" id="WP_076436808.1">
    <property type="nucleotide sequence ID" value="NZ_FTNI01000014.1"/>
</dbReference>
<name>A0A1N7DCY7_9ACTN</name>
<dbReference type="PANTHER" id="PTHR30055">
    <property type="entry name" value="HTH-TYPE TRANSCRIPTIONAL REGULATOR RUTR"/>
    <property type="match status" value="1"/>
</dbReference>
<dbReference type="InterPro" id="IPR050109">
    <property type="entry name" value="HTH-type_TetR-like_transc_reg"/>
</dbReference>
<dbReference type="PANTHER" id="PTHR30055:SF234">
    <property type="entry name" value="HTH-TYPE TRANSCRIPTIONAL REGULATOR BETI"/>
    <property type="match status" value="1"/>
</dbReference>
<accession>A0A1N7DCY7</accession>
<reference evidence="7" key="1">
    <citation type="submission" date="2017-01" db="EMBL/GenBank/DDBJ databases">
        <authorList>
            <person name="Varghese N."/>
            <person name="Submissions S."/>
        </authorList>
    </citation>
    <scope>NUCLEOTIDE SEQUENCE [LARGE SCALE GENOMIC DNA]</scope>
    <source>
        <strain evidence="7">ATCC 12950</strain>
    </source>
</reference>
<keyword evidence="3" id="KW-0804">Transcription</keyword>
<evidence type="ECO:0000313" key="7">
    <source>
        <dbReference type="Proteomes" id="UP000186096"/>
    </source>
</evidence>
<protein>
    <submittedName>
        <fullName evidence="6">Transcriptional regulator, TetR family</fullName>
    </submittedName>
</protein>
<dbReference type="PROSITE" id="PS50977">
    <property type="entry name" value="HTH_TETR_2"/>
    <property type="match status" value="1"/>
</dbReference>
<evidence type="ECO:0000256" key="3">
    <source>
        <dbReference type="ARBA" id="ARBA00023163"/>
    </source>
</evidence>
<keyword evidence="1" id="KW-0805">Transcription regulation</keyword>
<dbReference type="Gene3D" id="1.10.357.10">
    <property type="entry name" value="Tetracycline Repressor, domain 2"/>
    <property type="match status" value="1"/>
</dbReference>
<organism evidence="6 7">
    <name type="scientific">Microbispora rosea</name>
    <dbReference type="NCBI Taxonomy" id="58117"/>
    <lineage>
        <taxon>Bacteria</taxon>
        <taxon>Bacillati</taxon>
        <taxon>Actinomycetota</taxon>
        <taxon>Actinomycetes</taxon>
        <taxon>Streptosporangiales</taxon>
        <taxon>Streptosporangiaceae</taxon>
        <taxon>Microbispora</taxon>
    </lineage>
</organism>